<feature type="coiled-coil region" evidence="1">
    <location>
        <begin position="13"/>
        <end position="40"/>
    </location>
</feature>
<dbReference type="Proteomes" id="UP001470230">
    <property type="component" value="Unassembled WGS sequence"/>
</dbReference>
<sequence>MLKSLESAYSRALADVKITIKELRQSIKELEVTNAEQSLINSKVYQLEYQELLQSQINVSLDLLRQRNITTITNFLQSMYSDSFLGDVFILQKFHKIPVYVPINVKLIVKAIKTETAGLKFSERLYADVDNLKSQVIAEISRGIAQGNSYAEIARNVSKIAEISFNNAYRIARTEGGRVSTQAQLDSMKASINEGADLLKRWDATLDTRTRQTHLELDGQVVEYNECFKSDVGEVFAPHQFGIAGQDINCRCRLSSIPRWDLDDKSSTRKDNLTGEIIPYKTYQNWKKEYLKIPKIHHKKVGD</sequence>
<evidence type="ECO:0000259" key="2">
    <source>
        <dbReference type="Pfam" id="PF04233"/>
    </source>
</evidence>
<evidence type="ECO:0000313" key="5">
    <source>
        <dbReference type="Proteomes" id="UP001470230"/>
    </source>
</evidence>
<dbReference type="EMBL" id="JAPFFF010000750">
    <property type="protein sequence ID" value="KAK8833651.1"/>
    <property type="molecule type" value="Genomic_DNA"/>
</dbReference>
<keyword evidence="1" id="KW-0175">Coiled coil</keyword>
<accession>A0ABR2GII9</accession>
<evidence type="ECO:0000313" key="4">
    <source>
        <dbReference type="EMBL" id="KAK8835327.1"/>
    </source>
</evidence>
<dbReference type="InterPro" id="IPR006528">
    <property type="entry name" value="Phage_head_morphogenesis_dom"/>
</dbReference>
<proteinExistence type="predicted"/>
<comment type="caution">
    <text evidence="3">The sequence shown here is derived from an EMBL/GenBank/DDBJ whole genome shotgun (WGS) entry which is preliminary data.</text>
</comment>
<dbReference type="Pfam" id="PF04233">
    <property type="entry name" value="Phage_Mu_F"/>
    <property type="match status" value="1"/>
</dbReference>
<evidence type="ECO:0000256" key="1">
    <source>
        <dbReference type="SAM" id="Coils"/>
    </source>
</evidence>
<gene>
    <name evidence="4" type="ORF">M9Y10_013532</name>
    <name evidence="3" type="ORF">M9Y10_042532</name>
</gene>
<reference evidence="3 5" key="1">
    <citation type="submission" date="2024-04" db="EMBL/GenBank/DDBJ databases">
        <title>Tritrichomonas musculus Genome.</title>
        <authorList>
            <person name="Alves-Ferreira E."/>
            <person name="Grigg M."/>
            <person name="Lorenzi H."/>
            <person name="Galac M."/>
        </authorList>
    </citation>
    <scope>NUCLEOTIDE SEQUENCE [LARGE SCALE GENOMIC DNA]</scope>
    <source>
        <strain evidence="3 5">EAF2021</strain>
    </source>
</reference>
<dbReference type="EMBL" id="JAPFFF010000184">
    <property type="protein sequence ID" value="KAK8835327.1"/>
    <property type="molecule type" value="Genomic_DNA"/>
</dbReference>
<feature type="domain" description="Phage head morphogenesis" evidence="2">
    <location>
        <begin position="136"/>
        <end position="254"/>
    </location>
</feature>
<keyword evidence="5" id="KW-1185">Reference proteome</keyword>
<protein>
    <recommendedName>
        <fullName evidence="2">Phage head morphogenesis domain-containing protein</fullName>
    </recommendedName>
</protein>
<evidence type="ECO:0000313" key="3">
    <source>
        <dbReference type="EMBL" id="KAK8833651.1"/>
    </source>
</evidence>
<organism evidence="3 5">
    <name type="scientific">Tritrichomonas musculus</name>
    <dbReference type="NCBI Taxonomy" id="1915356"/>
    <lineage>
        <taxon>Eukaryota</taxon>
        <taxon>Metamonada</taxon>
        <taxon>Parabasalia</taxon>
        <taxon>Tritrichomonadida</taxon>
        <taxon>Tritrichomonadidae</taxon>
        <taxon>Tritrichomonas</taxon>
    </lineage>
</organism>
<name>A0ABR2GII9_9EUKA</name>